<dbReference type="PANTHER" id="PTHR30346:SF29">
    <property type="entry name" value="LYSR SUBSTRATE-BINDING"/>
    <property type="match status" value="1"/>
</dbReference>
<gene>
    <name evidence="6" type="ORF">JQN70_06960</name>
</gene>
<dbReference type="RefSeq" id="WP_204130583.1">
    <property type="nucleotide sequence ID" value="NZ_JAFDVD010000007.1"/>
</dbReference>
<comment type="similarity">
    <text evidence="1">Belongs to the LysR transcriptional regulatory family.</text>
</comment>
<evidence type="ECO:0000256" key="4">
    <source>
        <dbReference type="ARBA" id="ARBA00023163"/>
    </source>
</evidence>
<dbReference type="Pfam" id="PF00126">
    <property type="entry name" value="HTH_1"/>
    <property type="match status" value="1"/>
</dbReference>
<dbReference type="PANTHER" id="PTHR30346">
    <property type="entry name" value="TRANSCRIPTIONAL DUAL REGULATOR HCAR-RELATED"/>
    <property type="match status" value="1"/>
</dbReference>
<proteinExistence type="inferred from homology"/>
<dbReference type="EMBL" id="JAFDVD010000007">
    <property type="protein sequence ID" value="MBM6400118.1"/>
    <property type="molecule type" value="Genomic_DNA"/>
</dbReference>
<evidence type="ECO:0000259" key="5">
    <source>
        <dbReference type="PROSITE" id="PS50931"/>
    </source>
</evidence>
<dbReference type="CDD" id="cd08423">
    <property type="entry name" value="PBP2_LTTR_like_6"/>
    <property type="match status" value="1"/>
</dbReference>
<keyword evidence="2" id="KW-0805">Transcription regulation</keyword>
<dbReference type="Gene3D" id="3.40.190.10">
    <property type="entry name" value="Periplasmic binding protein-like II"/>
    <property type="match status" value="2"/>
</dbReference>
<evidence type="ECO:0000313" key="6">
    <source>
        <dbReference type="EMBL" id="MBM6400118.1"/>
    </source>
</evidence>
<dbReference type="Gene3D" id="1.10.10.10">
    <property type="entry name" value="Winged helix-like DNA-binding domain superfamily/Winged helix DNA-binding domain"/>
    <property type="match status" value="1"/>
</dbReference>
<keyword evidence="3" id="KW-0238">DNA-binding</keyword>
<keyword evidence="7" id="KW-1185">Reference proteome</keyword>
<dbReference type="InterPro" id="IPR000847">
    <property type="entry name" value="LysR_HTH_N"/>
</dbReference>
<dbReference type="Pfam" id="PF03466">
    <property type="entry name" value="LysR_substrate"/>
    <property type="match status" value="1"/>
</dbReference>
<organism evidence="6 7">
    <name type="scientific">Phycicoccus sonneratiae</name>
    <dbReference type="NCBI Taxonomy" id="2807628"/>
    <lineage>
        <taxon>Bacteria</taxon>
        <taxon>Bacillati</taxon>
        <taxon>Actinomycetota</taxon>
        <taxon>Actinomycetes</taxon>
        <taxon>Micrococcales</taxon>
        <taxon>Intrasporangiaceae</taxon>
        <taxon>Phycicoccus</taxon>
    </lineage>
</organism>
<dbReference type="PROSITE" id="PS50931">
    <property type="entry name" value="HTH_LYSR"/>
    <property type="match status" value="1"/>
</dbReference>
<dbReference type="InterPro" id="IPR005119">
    <property type="entry name" value="LysR_subst-bd"/>
</dbReference>
<sequence>MIDVDHLVTLSAVRRTGSIGGAAADLGYTPSAVSQQVKRLERRVGGAVLERVGRGVMLTELGRHLVDEGADILARLEALESGLGRVTGGPVSGSVRLVAFSTAVRGLVAPALRALAGAEPLLDVTVVEHDPHDAIHLVASGAADAALVHHWGDLPLPFPEHLEVVLLGTDTADVLVPAGHPLAGRGPVDATAFADEPWVCAPVGSVCDGWLTHMFDLHGRRPDVRHRAMEFSSQVGLVAEGVCVGLVPRLGREQLPAAVVPVAVTDPVPTRRVMMTWRRTMAPSPAIGRVRDELARVAAERLAPA</sequence>
<evidence type="ECO:0000256" key="3">
    <source>
        <dbReference type="ARBA" id="ARBA00023125"/>
    </source>
</evidence>
<evidence type="ECO:0000313" key="7">
    <source>
        <dbReference type="Proteomes" id="UP001430172"/>
    </source>
</evidence>
<evidence type="ECO:0000256" key="1">
    <source>
        <dbReference type="ARBA" id="ARBA00009437"/>
    </source>
</evidence>
<dbReference type="InterPro" id="IPR036388">
    <property type="entry name" value="WH-like_DNA-bd_sf"/>
</dbReference>
<protein>
    <submittedName>
        <fullName evidence="6">LysR family transcriptional regulator</fullName>
    </submittedName>
</protein>
<evidence type="ECO:0000256" key="2">
    <source>
        <dbReference type="ARBA" id="ARBA00023015"/>
    </source>
</evidence>
<dbReference type="InterPro" id="IPR036390">
    <property type="entry name" value="WH_DNA-bd_sf"/>
</dbReference>
<comment type="caution">
    <text evidence="6">The sequence shown here is derived from an EMBL/GenBank/DDBJ whole genome shotgun (WGS) entry which is preliminary data.</text>
</comment>
<dbReference type="SUPFAM" id="SSF46785">
    <property type="entry name" value="Winged helix' DNA-binding domain"/>
    <property type="match status" value="1"/>
</dbReference>
<name>A0ABS2CJV0_9MICO</name>
<reference evidence="6" key="1">
    <citation type="submission" date="2021-02" db="EMBL/GenBank/DDBJ databases">
        <title>Phycicoccus sp. MQZ13P-5T, whole genome shotgun sequence.</title>
        <authorList>
            <person name="Tuo L."/>
        </authorList>
    </citation>
    <scope>NUCLEOTIDE SEQUENCE</scope>
    <source>
        <strain evidence="6">MQZ13P-5</strain>
    </source>
</reference>
<accession>A0ABS2CJV0</accession>
<dbReference type="SUPFAM" id="SSF53850">
    <property type="entry name" value="Periplasmic binding protein-like II"/>
    <property type="match status" value="1"/>
</dbReference>
<feature type="domain" description="HTH lysR-type" evidence="5">
    <location>
        <begin position="2"/>
        <end position="59"/>
    </location>
</feature>
<dbReference type="Proteomes" id="UP001430172">
    <property type="component" value="Unassembled WGS sequence"/>
</dbReference>
<keyword evidence="4" id="KW-0804">Transcription</keyword>